<keyword evidence="2" id="KW-1185">Reference proteome</keyword>
<sequence>PTVTSTERTFSKLKLIKNYLRRTISQTRLGGLEMISIKNEPTKKLNLSLLVKTFFQHCIAKENHFHCKYKISIIVIVIKL</sequence>
<reference evidence="1 2" key="1">
    <citation type="submission" date="2019-08" db="EMBL/GenBank/DDBJ databases">
        <title>Whole genome of Aphis craccivora.</title>
        <authorList>
            <person name="Voronova N.V."/>
            <person name="Shulinski R.S."/>
            <person name="Bandarenka Y.V."/>
            <person name="Zhorov D.G."/>
            <person name="Warner D."/>
        </authorList>
    </citation>
    <scope>NUCLEOTIDE SEQUENCE [LARGE SCALE GENOMIC DNA]</scope>
    <source>
        <strain evidence="1">180601</strain>
        <tissue evidence="1">Whole Body</tissue>
    </source>
</reference>
<comment type="caution">
    <text evidence="1">The sequence shown here is derived from an EMBL/GenBank/DDBJ whole genome shotgun (WGS) entry which is preliminary data.</text>
</comment>
<gene>
    <name evidence="1" type="ORF">FWK35_00038896</name>
</gene>
<feature type="non-terminal residue" evidence="1">
    <location>
        <position position="1"/>
    </location>
</feature>
<evidence type="ECO:0000313" key="1">
    <source>
        <dbReference type="EMBL" id="KAF0760710.1"/>
    </source>
</evidence>
<dbReference type="OrthoDB" id="6778351at2759"/>
<dbReference type="EMBL" id="VUJU01002601">
    <property type="protein sequence ID" value="KAF0760710.1"/>
    <property type="molecule type" value="Genomic_DNA"/>
</dbReference>
<evidence type="ECO:0000313" key="2">
    <source>
        <dbReference type="Proteomes" id="UP000478052"/>
    </source>
</evidence>
<proteinExistence type="predicted"/>
<dbReference type="AlphaFoldDB" id="A0A6G0YSM7"/>
<name>A0A6G0YSM7_APHCR</name>
<protein>
    <submittedName>
        <fullName evidence="1">Zinc finger MYM-type protein 1-like</fullName>
    </submittedName>
</protein>
<dbReference type="Proteomes" id="UP000478052">
    <property type="component" value="Unassembled WGS sequence"/>
</dbReference>
<accession>A0A6G0YSM7</accession>
<organism evidence="1 2">
    <name type="scientific">Aphis craccivora</name>
    <name type="common">Cowpea aphid</name>
    <dbReference type="NCBI Taxonomy" id="307492"/>
    <lineage>
        <taxon>Eukaryota</taxon>
        <taxon>Metazoa</taxon>
        <taxon>Ecdysozoa</taxon>
        <taxon>Arthropoda</taxon>
        <taxon>Hexapoda</taxon>
        <taxon>Insecta</taxon>
        <taxon>Pterygota</taxon>
        <taxon>Neoptera</taxon>
        <taxon>Paraneoptera</taxon>
        <taxon>Hemiptera</taxon>
        <taxon>Sternorrhyncha</taxon>
        <taxon>Aphidomorpha</taxon>
        <taxon>Aphidoidea</taxon>
        <taxon>Aphididae</taxon>
        <taxon>Aphidini</taxon>
        <taxon>Aphis</taxon>
        <taxon>Aphis</taxon>
    </lineage>
</organism>